<dbReference type="RefSeq" id="WP_142453916.1">
    <property type="nucleotide sequence ID" value="NZ_FXTP01000005.1"/>
</dbReference>
<dbReference type="InterPro" id="IPR025269">
    <property type="entry name" value="SAM-like_dom"/>
</dbReference>
<dbReference type="Gene3D" id="1.10.443.10">
    <property type="entry name" value="Intergrase catalytic core"/>
    <property type="match status" value="1"/>
</dbReference>
<keyword evidence="3" id="KW-0233">DNA recombination</keyword>
<evidence type="ECO:0000256" key="3">
    <source>
        <dbReference type="ARBA" id="ARBA00023172"/>
    </source>
</evidence>
<keyword evidence="2" id="KW-0238">DNA-binding</keyword>
<dbReference type="InterPro" id="IPR035386">
    <property type="entry name" value="Arm-DNA-bind_5"/>
</dbReference>
<dbReference type="InterPro" id="IPR010998">
    <property type="entry name" value="Integrase_recombinase_N"/>
</dbReference>
<dbReference type="GO" id="GO:0015074">
    <property type="term" value="P:DNA integration"/>
    <property type="evidence" value="ECO:0007669"/>
    <property type="project" value="InterPro"/>
</dbReference>
<accession>A0A521CGF4</accession>
<dbReference type="PANTHER" id="PTHR30349">
    <property type="entry name" value="PHAGE INTEGRASE-RELATED"/>
    <property type="match status" value="1"/>
</dbReference>
<dbReference type="SUPFAM" id="SSF56349">
    <property type="entry name" value="DNA breaking-rejoining enzymes"/>
    <property type="match status" value="1"/>
</dbReference>
<dbReference type="Proteomes" id="UP000317557">
    <property type="component" value="Unassembled WGS sequence"/>
</dbReference>
<reference evidence="5 6" key="1">
    <citation type="submission" date="2017-05" db="EMBL/GenBank/DDBJ databases">
        <authorList>
            <person name="Varghese N."/>
            <person name="Submissions S."/>
        </authorList>
    </citation>
    <scope>NUCLEOTIDE SEQUENCE [LARGE SCALE GENOMIC DNA]</scope>
    <source>
        <strain evidence="5 6">DSM 21985</strain>
    </source>
</reference>
<dbReference type="Pfam" id="PF17293">
    <property type="entry name" value="Arm-DNA-bind_5"/>
    <property type="match status" value="1"/>
</dbReference>
<dbReference type="InterPro" id="IPR013762">
    <property type="entry name" value="Integrase-like_cat_sf"/>
</dbReference>
<gene>
    <name evidence="5" type="ORF">SAMN06265219_10586</name>
</gene>
<comment type="similarity">
    <text evidence="1">Belongs to the 'phage' integrase family.</text>
</comment>
<dbReference type="PANTHER" id="PTHR30349:SF64">
    <property type="entry name" value="PROPHAGE INTEGRASE INTD-RELATED"/>
    <property type="match status" value="1"/>
</dbReference>
<dbReference type="Gene3D" id="1.10.150.130">
    <property type="match status" value="1"/>
</dbReference>
<evidence type="ECO:0000313" key="5">
    <source>
        <dbReference type="EMBL" id="SMO57820.1"/>
    </source>
</evidence>
<dbReference type="EMBL" id="FXTP01000005">
    <property type="protein sequence ID" value="SMO57820.1"/>
    <property type="molecule type" value="Genomic_DNA"/>
</dbReference>
<dbReference type="OrthoDB" id="1094492at2"/>
<evidence type="ECO:0000259" key="4">
    <source>
        <dbReference type="PROSITE" id="PS51898"/>
    </source>
</evidence>
<evidence type="ECO:0000256" key="2">
    <source>
        <dbReference type="ARBA" id="ARBA00023125"/>
    </source>
</evidence>
<dbReference type="Pfam" id="PF13102">
    <property type="entry name" value="Phage_int_SAM_5"/>
    <property type="match status" value="1"/>
</dbReference>
<organism evidence="5 6">
    <name type="scientific">Gracilimonas mengyeensis</name>
    <dbReference type="NCBI Taxonomy" id="1302730"/>
    <lineage>
        <taxon>Bacteria</taxon>
        <taxon>Pseudomonadati</taxon>
        <taxon>Balneolota</taxon>
        <taxon>Balneolia</taxon>
        <taxon>Balneolales</taxon>
        <taxon>Balneolaceae</taxon>
        <taxon>Gracilimonas</taxon>
    </lineage>
</organism>
<dbReference type="PROSITE" id="PS51898">
    <property type="entry name" value="TYR_RECOMBINASE"/>
    <property type="match status" value="1"/>
</dbReference>
<keyword evidence="6" id="KW-1185">Reference proteome</keyword>
<name>A0A521CGF4_9BACT</name>
<dbReference type="InterPro" id="IPR011010">
    <property type="entry name" value="DNA_brk_join_enz"/>
</dbReference>
<evidence type="ECO:0000313" key="6">
    <source>
        <dbReference type="Proteomes" id="UP000317557"/>
    </source>
</evidence>
<proteinExistence type="inferred from homology"/>
<dbReference type="GO" id="GO:0003677">
    <property type="term" value="F:DNA binding"/>
    <property type="evidence" value="ECO:0007669"/>
    <property type="project" value="UniProtKB-KW"/>
</dbReference>
<feature type="domain" description="Tyr recombinase" evidence="4">
    <location>
        <begin position="214"/>
        <end position="406"/>
    </location>
</feature>
<dbReference type="InterPro" id="IPR002104">
    <property type="entry name" value="Integrase_catalytic"/>
</dbReference>
<protein>
    <submittedName>
        <fullName evidence="5">Site-specific recombinase XerD</fullName>
    </submittedName>
</protein>
<dbReference type="GO" id="GO:0006310">
    <property type="term" value="P:DNA recombination"/>
    <property type="evidence" value="ECO:0007669"/>
    <property type="project" value="UniProtKB-KW"/>
</dbReference>
<dbReference type="AlphaFoldDB" id="A0A521CGF4"/>
<sequence length="410" mass="48283">MTTLSYYLKSRKNKNGNPLYLRLTHERESRYVRLDIDIEKEHWNQEKQVVRKSHPRHDKINRYLRVKKLDCDTLILELKQFKPAADIDLMQKVLETGSLDGIKKTGRVEFLSFAEELRTGFKQQGSLQRYKNYGTVLNKLRDFWPKKRIYFDDIDVQFLRRFETYLISEYGNAINTVGNNMKKIKRVFNVAINEGKIAADMYPFRIYKIPSEPVTKSKLTQNEIRAIENLELKPGTRIFDSKNIFLFAYYCRGMRFGDAVTLTWSSVRDGYLDYDMRKTGKRIYLKLTDQALQILNHYRGQGKPKPNHFVFPLLDNRKDYSDKNFLSKQISSKTALVNKYLKDIRSLTEINENITTHIARHSFAQLANKKNVRLLDIKDMLGHSSVDTTMNYLESLGEDHLDETVEELFN</sequence>
<dbReference type="Pfam" id="PF00589">
    <property type="entry name" value="Phage_integrase"/>
    <property type="match status" value="1"/>
</dbReference>
<dbReference type="CDD" id="cd01185">
    <property type="entry name" value="INTN1_C_like"/>
    <property type="match status" value="1"/>
</dbReference>
<evidence type="ECO:0000256" key="1">
    <source>
        <dbReference type="ARBA" id="ARBA00008857"/>
    </source>
</evidence>
<dbReference type="InterPro" id="IPR050090">
    <property type="entry name" value="Tyrosine_recombinase_XerCD"/>
</dbReference>